<keyword evidence="1" id="KW-0479">Metal-binding</keyword>
<name>A0A937K4F7_9CLOT</name>
<dbReference type="AlphaFoldDB" id="A0A937K4F7"/>
<evidence type="ECO:0000256" key="2">
    <source>
        <dbReference type="ARBA" id="ARBA00023004"/>
    </source>
</evidence>
<protein>
    <submittedName>
        <fullName evidence="5">EFR1 family ferrodoxin</fullName>
    </submittedName>
</protein>
<reference evidence="5" key="1">
    <citation type="submission" date="2021-01" db="EMBL/GenBank/DDBJ databases">
        <title>Genome public.</title>
        <authorList>
            <person name="Liu C."/>
            <person name="Sun Q."/>
        </authorList>
    </citation>
    <scope>NUCLEOTIDE SEQUENCE</scope>
    <source>
        <strain evidence="5">YIM B02565</strain>
    </source>
</reference>
<dbReference type="Pfam" id="PF12724">
    <property type="entry name" value="Flavodoxin_5"/>
    <property type="match status" value="1"/>
</dbReference>
<dbReference type="GO" id="GO:0046872">
    <property type="term" value="F:metal ion binding"/>
    <property type="evidence" value="ECO:0007669"/>
    <property type="project" value="UniProtKB-KW"/>
</dbReference>
<evidence type="ECO:0000313" key="5">
    <source>
        <dbReference type="EMBL" id="MBL4931829.1"/>
    </source>
</evidence>
<dbReference type="SUPFAM" id="SSF52218">
    <property type="entry name" value="Flavoproteins"/>
    <property type="match status" value="1"/>
</dbReference>
<dbReference type="Gene3D" id="3.40.50.360">
    <property type="match status" value="1"/>
</dbReference>
<dbReference type="Pfam" id="PF13187">
    <property type="entry name" value="Fer4_9"/>
    <property type="match status" value="1"/>
</dbReference>
<dbReference type="InterPro" id="IPR017896">
    <property type="entry name" value="4Fe4S_Fe-S-bd"/>
</dbReference>
<dbReference type="InterPro" id="IPR026816">
    <property type="entry name" value="Flavodoxin_dom"/>
</dbReference>
<dbReference type="PROSITE" id="PS51379">
    <property type="entry name" value="4FE4S_FER_2"/>
    <property type="match status" value="2"/>
</dbReference>
<keyword evidence="6" id="KW-1185">Reference proteome</keyword>
<dbReference type="NCBIfam" id="NF038196">
    <property type="entry name" value="ferrodoxin_EFR1"/>
    <property type="match status" value="1"/>
</dbReference>
<feature type="domain" description="4Fe-4S ferredoxin-type" evidence="4">
    <location>
        <begin position="184"/>
        <end position="213"/>
    </location>
</feature>
<dbReference type="InterPro" id="IPR047964">
    <property type="entry name" value="EFR1-like"/>
</dbReference>
<feature type="domain" description="4Fe-4S ferredoxin-type" evidence="4">
    <location>
        <begin position="218"/>
        <end position="240"/>
    </location>
</feature>
<comment type="caution">
    <text evidence="5">The sequence shown here is derived from an EMBL/GenBank/DDBJ whole genome shotgun (WGS) entry which is preliminary data.</text>
</comment>
<evidence type="ECO:0000256" key="3">
    <source>
        <dbReference type="ARBA" id="ARBA00023014"/>
    </source>
</evidence>
<evidence type="ECO:0000313" key="6">
    <source>
        <dbReference type="Proteomes" id="UP000623681"/>
    </source>
</evidence>
<dbReference type="EMBL" id="JAESWA010000022">
    <property type="protein sequence ID" value="MBL4931829.1"/>
    <property type="molecule type" value="Genomic_DNA"/>
</dbReference>
<sequence length="253" mass="29094">MIFYFSGTGNSAAIAKKIASNIENEKVIFIPDLLNSNADLSIYNNEERIGFVFPCYTANPPKMVLEFCERLSNQIDFSDKYVYAVINYANHVEAAYLTFKKKLPKLDSWFQITMPGNIILRNFNIRDKEYNKKLLADSEIIISKFVHDIKEKRAIIMYKNSDIKARLSTKFGLVLHEIIFTSQHKKFYADDNCVNCGKCEKVCPTNNITLKDKPVWGNNCTACLACINRCPKKAIQNGKETITKDRYVHPDYK</sequence>
<accession>A0A937K4F7</accession>
<dbReference type="Gene3D" id="3.30.70.20">
    <property type="match status" value="1"/>
</dbReference>
<gene>
    <name evidence="5" type="ORF">JK634_08435</name>
</gene>
<evidence type="ECO:0000259" key="4">
    <source>
        <dbReference type="PROSITE" id="PS51379"/>
    </source>
</evidence>
<dbReference type="Proteomes" id="UP000623681">
    <property type="component" value="Unassembled WGS sequence"/>
</dbReference>
<organism evidence="5 6">
    <name type="scientific">Clostridium paridis</name>
    <dbReference type="NCBI Taxonomy" id="2803863"/>
    <lineage>
        <taxon>Bacteria</taxon>
        <taxon>Bacillati</taxon>
        <taxon>Bacillota</taxon>
        <taxon>Clostridia</taxon>
        <taxon>Eubacteriales</taxon>
        <taxon>Clostridiaceae</taxon>
        <taxon>Clostridium</taxon>
    </lineage>
</organism>
<keyword evidence="3" id="KW-0411">Iron-sulfur</keyword>
<proteinExistence type="predicted"/>
<dbReference type="RefSeq" id="WP_202767214.1">
    <property type="nucleotide sequence ID" value="NZ_JAESWA010000022.1"/>
</dbReference>
<dbReference type="PROSITE" id="PS00198">
    <property type="entry name" value="4FE4S_FER_1"/>
    <property type="match status" value="2"/>
</dbReference>
<dbReference type="InterPro" id="IPR029039">
    <property type="entry name" value="Flavoprotein-like_sf"/>
</dbReference>
<dbReference type="GO" id="GO:0051536">
    <property type="term" value="F:iron-sulfur cluster binding"/>
    <property type="evidence" value="ECO:0007669"/>
    <property type="project" value="UniProtKB-KW"/>
</dbReference>
<dbReference type="SUPFAM" id="SSF54862">
    <property type="entry name" value="4Fe-4S ferredoxins"/>
    <property type="match status" value="1"/>
</dbReference>
<dbReference type="InterPro" id="IPR017900">
    <property type="entry name" value="4Fe4S_Fe_S_CS"/>
</dbReference>
<keyword evidence="2" id="KW-0408">Iron</keyword>
<evidence type="ECO:0000256" key="1">
    <source>
        <dbReference type="ARBA" id="ARBA00022723"/>
    </source>
</evidence>